<evidence type="ECO:0000313" key="2">
    <source>
        <dbReference type="Proteomes" id="UP000828390"/>
    </source>
</evidence>
<dbReference type="AlphaFoldDB" id="A0A9D4GUW2"/>
<reference evidence="1" key="1">
    <citation type="journal article" date="2019" name="bioRxiv">
        <title>The Genome of the Zebra Mussel, Dreissena polymorpha: A Resource for Invasive Species Research.</title>
        <authorList>
            <person name="McCartney M.A."/>
            <person name="Auch B."/>
            <person name="Kono T."/>
            <person name="Mallez S."/>
            <person name="Zhang Y."/>
            <person name="Obille A."/>
            <person name="Becker A."/>
            <person name="Abrahante J.E."/>
            <person name="Garbe J."/>
            <person name="Badalamenti J.P."/>
            <person name="Herman A."/>
            <person name="Mangelson H."/>
            <person name="Liachko I."/>
            <person name="Sullivan S."/>
            <person name="Sone E.D."/>
            <person name="Koren S."/>
            <person name="Silverstein K.A.T."/>
            <person name="Beckman K.B."/>
            <person name="Gohl D.M."/>
        </authorList>
    </citation>
    <scope>NUCLEOTIDE SEQUENCE</scope>
    <source>
        <strain evidence="1">Duluth1</strain>
        <tissue evidence="1">Whole animal</tissue>
    </source>
</reference>
<sequence>MVYDIRVSKANSFLFPSSSSDPTYVMWGKFQATAMRDTTDTEGLHPVNDSLSVACVS</sequence>
<protein>
    <submittedName>
        <fullName evidence="1">Uncharacterized protein</fullName>
    </submittedName>
</protein>
<reference evidence="1" key="2">
    <citation type="submission" date="2020-11" db="EMBL/GenBank/DDBJ databases">
        <authorList>
            <person name="McCartney M.A."/>
            <person name="Auch B."/>
            <person name="Kono T."/>
            <person name="Mallez S."/>
            <person name="Becker A."/>
            <person name="Gohl D.M."/>
            <person name="Silverstein K.A.T."/>
            <person name="Koren S."/>
            <person name="Bechman K.B."/>
            <person name="Herman A."/>
            <person name="Abrahante J.E."/>
            <person name="Garbe J."/>
        </authorList>
    </citation>
    <scope>NUCLEOTIDE SEQUENCE</scope>
    <source>
        <strain evidence="1">Duluth1</strain>
        <tissue evidence="1">Whole animal</tissue>
    </source>
</reference>
<evidence type="ECO:0000313" key="1">
    <source>
        <dbReference type="EMBL" id="KAH3824146.1"/>
    </source>
</evidence>
<comment type="caution">
    <text evidence="1">The sequence shown here is derived from an EMBL/GenBank/DDBJ whole genome shotgun (WGS) entry which is preliminary data.</text>
</comment>
<accession>A0A9D4GUW2</accession>
<keyword evidence="2" id="KW-1185">Reference proteome</keyword>
<name>A0A9D4GUW2_DREPO</name>
<proteinExistence type="predicted"/>
<organism evidence="1 2">
    <name type="scientific">Dreissena polymorpha</name>
    <name type="common">Zebra mussel</name>
    <name type="synonym">Mytilus polymorpha</name>
    <dbReference type="NCBI Taxonomy" id="45954"/>
    <lineage>
        <taxon>Eukaryota</taxon>
        <taxon>Metazoa</taxon>
        <taxon>Spiralia</taxon>
        <taxon>Lophotrochozoa</taxon>
        <taxon>Mollusca</taxon>
        <taxon>Bivalvia</taxon>
        <taxon>Autobranchia</taxon>
        <taxon>Heteroconchia</taxon>
        <taxon>Euheterodonta</taxon>
        <taxon>Imparidentia</taxon>
        <taxon>Neoheterodontei</taxon>
        <taxon>Myida</taxon>
        <taxon>Dreissenoidea</taxon>
        <taxon>Dreissenidae</taxon>
        <taxon>Dreissena</taxon>
    </lineage>
</organism>
<gene>
    <name evidence="1" type="ORF">DPMN_125975</name>
</gene>
<dbReference type="EMBL" id="JAIWYP010000005">
    <property type="protein sequence ID" value="KAH3824146.1"/>
    <property type="molecule type" value="Genomic_DNA"/>
</dbReference>
<dbReference type="Proteomes" id="UP000828390">
    <property type="component" value="Unassembled WGS sequence"/>
</dbReference>